<evidence type="ECO:0000259" key="5">
    <source>
        <dbReference type="PROSITE" id="PS50109"/>
    </source>
</evidence>
<keyword evidence="8" id="KW-1185">Reference proteome</keyword>
<dbReference type="InterPro" id="IPR035965">
    <property type="entry name" value="PAS-like_dom_sf"/>
</dbReference>
<feature type="domain" description="Response regulatory" evidence="6">
    <location>
        <begin position="529"/>
        <end position="639"/>
    </location>
</feature>
<dbReference type="SUPFAM" id="SSF47384">
    <property type="entry name" value="Homodimeric domain of signal transducing histidine kinase"/>
    <property type="match status" value="1"/>
</dbReference>
<dbReference type="Gene3D" id="3.30.450.20">
    <property type="entry name" value="PAS domain"/>
    <property type="match status" value="1"/>
</dbReference>
<dbReference type="SUPFAM" id="SSF55785">
    <property type="entry name" value="PYP-like sensor domain (PAS domain)"/>
    <property type="match status" value="1"/>
</dbReference>
<feature type="modified residue" description="4-aspartylphosphate" evidence="4">
    <location>
        <position position="63"/>
    </location>
</feature>
<comment type="caution">
    <text evidence="7">The sequence shown here is derived from an EMBL/GenBank/DDBJ whole genome shotgun (WGS) entry which is preliminary data.</text>
</comment>
<dbReference type="PROSITE" id="PS50109">
    <property type="entry name" value="HIS_KIN"/>
    <property type="match status" value="1"/>
</dbReference>
<dbReference type="PRINTS" id="PR00344">
    <property type="entry name" value="BCTRLSENSOR"/>
</dbReference>
<dbReference type="Gene3D" id="3.40.50.2300">
    <property type="match status" value="2"/>
</dbReference>
<protein>
    <recommendedName>
        <fullName evidence="2">histidine kinase</fullName>
        <ecNumber evidence="2">2.7.13.3</ecNumber>
    </recommendedName>
</protein>
<evidence type="ECO:0000256" key="3">
    <source>
        <dbReference type="ARBA" id="ARBA00022553"/>
    </source>
</evidence>
<evidence type="ECO:0000256" key="2">
    <source>
        <dbReference type="ARBA" id="ARBA00012438"/>
    </source>
</evidence>
<dbReference type="Pfam" id="PF02518">
    <property type="entry name" value="HATPase_c"/>
    <property type="match status" value="1"/>
</dbReference>
<feature type="domain" description="Response regulatory" evidence="6">
    <location>
        <begin position="14"/>
        <end position="128"/>
    </location>
</feature>
<dbReference type="SMART" id="SM00387">
    <property type="entry name" value="HATPase_c"/>
    <property type="match status" value="1"/>
</dbReference>
<dbReference type="InterPro" id="IPR005467">
    <property type="entry name" value="His_kinase_dom"/>
</dbReference>
<evidence type="ECO:0000256" key="1">
    <source>
        <dbReference type="ARBA" id="ARBA00000085"/>
    </source>
</evidence>
<dbReference type="Proteomes" id="UP000019760">
    <property type="component" value="Unassembled WGS sequence"/>
</dbReference>
<dbReference type="PANTHER" id="PTHR43065:SF42">
    <property type="entry name" value="TWO-COMPONENT SENSOR PPRA"/>
    <property type="match status" value="1"/>
</dbReference>
<dbReference type="Pfam" id="PF00512">
    <property type="entry name" value="HisKA"/>
    <property type="match status" value="1"/>
</dbReference>
<dbReference type="InterPro" id="IPR001789">
    <property type="entry name" value="Sig_transdc_resp-reg_receiver"/>
</dbReference>
<keyword evidence="7" id="KW-0418">Kinase</keyword>
<dbReference type="Gene3D" id="1.10.287.130">
    <property type="match status" value="1"/>
</dbReference>
<dbReference type="PROSITE" id="PS50110">
    <property type="entry name" value="RESPONSE_REGULATORY"/>
    <property type="match status" value="2"/>
</dbReference>
<dbReference type="PANTHER" id="PTHR43065">
    <property type="entry name" value="SENSOR HISTIDINE KINASE"/>
    <property type="match status" value="1"/>
</dbReference>
<dbReference type="SMART" id="SM00388">
    <property type="entry name" value="HisKA"/>
    <property type="match status" value="1"/>
</dbReference>
<dbReference type="RefSeq" id="WP_042056267.1">
    <property type="nucleotide sequence ID" value="NZ_BAND01000013.1"/>
</dbReference>
<dbReference type="Pfam" id="PF00072">
    <property type="entry name" value="Response_reg"/>
    <property type="match status" value="2"/>
</dbReference>
<evidence type="ECO:0000313" key="7">
    <source>
        <dbReference type="EMBL" id="GAJ28053.1"/>
    </source>
</evidence>
<dbReference type="EC" id="2.7.13.3" evidence="2"/>
<dbReference type="InterPro" id="IPR011006">
    <property type="entry name" value="CheY-like_superfamily"/>
</dbReference>
<keyword evidence="7" id="KW-0808">Transferase</keyword>
<reference evidence="8" key="1">
    <citation type="journal article" date="2014" name="FEMS Microbiol. Lett.">
        <title>Draft Genomic DNA Sequence of the Facultatively Methylotrophic Bacterium Acidomonas methanolica type strain MB58.</title>
        <authorList>
            <person name="Higashiura N."/>
            <person name="Hadano H."/>
            <person name="Hirakawa H."/>
            <person name="Matsutani M."/>
            <person name="Takabe S."/>
            <person name="Matsushita K."/>
            <person name="Azuma Y."/>
        </authorList>
    </citation>
    <scope>NUCLEOTIDE SEQUENCE [LARGE SCALE GENOMIC DNA]</scope>
    <source>
        <strain evidence="8">MB58</strain>
    </source>
</reference>
<organism evidence="7 8">
    <name type="scientific">Acidomonas methanolica NBRC 104435</name>
    <dbReference type="NCBI Taxonomy" id="1231351"/>
    <lineage>
        <taxon>Bacteria</taxon>
        <taxon>Pseudomonadati</taxon>
        <taxon>Pseudomonadota</taxon>
        <taxon>Alphaproteobacteria</taxon>
        <taxon>Acetobacterales</taxon>
        <taxon>Acetobacteraceae</taxon>
        <taxon>Acidomonas</taxon>
    </lineage>
</organism>
<dbReference type="InterPro" id="IPR003594">
    <property type="entry name" value="HATPase_dom"/>
</dbReference>
<dbReference type="GO" id="GO:0000155">
    <property type="term" value="F:phosphorelay sensor kinase activity"/>
    <property type="evidence" value="ECO:0007669"/>
    <property type="project" value="InterPro"/>
</dbReference>
<keyword evidence="3 4" id="KW-0597">Phosphoprotein</keyword>
<comment type="catalytic activity">
    <reaction evidence="1">
        <text>ATP + protein L-histidine = ADP + protein N-phospho-L-histidine.</text>
        <dbReference type="EC" id="2.7.13.3"/>
    </reaction>
</comment>
<dbReference type="SUPFAM" id="SSF55874">
    <property type="entry name" value="ATPase domain of HSP90 chaperone/DNA topoisomerase II/histidine kinase"/>
    <property type="match status" value="1"/>
</dbReference>
<name>A0A023D1L9_ACIMT</name>
<dbReference type="EMBL" id="BAND01000013">
    <property type="protein sequence ID" value="GAJ28053.1"/>
    <property type="molecule type" value="Genomic_DNA"/>
</dbReference>
<gene>
    <name evidence="7" type="ORF">Amme_013_017</name>
</gene>
<dbReference type="Gene3D" id="3.30.565.10">
    <property type="entry name" value="Histidine kinase-like ATPase, C-terminal domain"/>
    <property type="match status" value="1"/>
</dbReference>
<accession>A0A023D1L9</accession>
<feature type="modified residue" description="4-aspartylphosphate" evidence="4">
    <location>
        <position position="579"/>
    </location>
</feature>
<evidence type="ECO:0000256" key="4">
    <source>
        <dbReference type="PROSITE-ProRule" id="PRU00169"/>
    </source>
</evidence>
<dbReference type="InterPro" id="IPR004358">
    <property type="entry name" value="Sig_transdc_His_kin-like_C"/>
</dbReference>
<dbReference type="SUPFAM" id="SSF52172">
    <property type="entry name" value="CheY-like"/>
    <property type="match status" value="2"/>
</dbReference>
<evidence type="ECO:0000313" key="8">
    <source>
        <dbReference type="Proteomes" id="UP000019760"/>
    </source>
</evidence>
<dbReference type="InterPro" id="IPR003661">
    <property type="entry name" value="HisK_dim/P_dom"/>
</dbReference>
<dbReference type="InterPro" id="IPR036890">
    <property type="entry name" value="HATPase_C_sf"/>
</dbReference>
<evidence type="ECO:0000259" key="6">
    <source>
        <dbReference type="PROSITE" id="PS50110"/>
    </source>
</evidence>
<dbReference type="SMART" id="SM00448">
    <property type="entry name" value="REC"/>
    <property type="match status" value="2"/>
</dbReference>
<dbReference type="AlphaFoldDB" id="A0A023D1L9"/>
<sequence>MREHFGYEPNERSRILLLDDEAEILVALTDLLEDEFDILSSTDPVEALETLRRTPDVAVIVSDQRMPGMTGDQFLHQARAFSDAHGILLTGYADLAAVVAALNQGRIRFYAHKPWDSDALRAMIREVAYNCRVERALLTERALLRGLMEASPLGLSFSDANGRCIRRNIGPERGGDARATVHERDLFPHISDETYREMCRRTVESGHYEHLCEIERGGSRRWQEFIRSTLPWPRRPDGEIVPPAERWQVCMVRDVTERMALETRLRQDDKMRALGTLSGGIAHDFNNLLTAILGSLELLADMVPPEGVMAARLLENASEAAKRGTLLTRRLLEFGRPKSSALQPVAVGPLIRGMQDLLVQSLSRHMTEDGRPTGRCTLDMSGVAENGTLPMVMSDPGQLEMALLNLCINARDAMPQGGSVAISSRAERAVPDGPVNVVITVADQGCGMTADTTARIFEPFFTTKGIGSGTGLGLSTIYSFLRRCNGDVRVDSRPGEGTRMSLWLPVCESCRALDAVSETVPRAVLPPCRILVVDDEDSVRLVTEHFLRQDGHEVVTARDGAEALALVENGERFDLVVLDLMMPGMSGRECGEALARVAPSLPVLYVSGYADPGSLPGDAFVLDKPFTPQTLRAALVETLSAPGRGTPHMAAASSPARIGAG</sequence>
<feature type="domain" description="Histidine kinase" evidence="5">
    <location>
        <begin position="280"/>
        <end position="508"/>
    </location>
</feature>
<dbReference type="InterPro" id="IPR036097">
    <property type="entry name" value="HisK_dim/P_sf"/>
</dbReference>
<dbReference type="CDD" id="cd00082">
    <property type="entry name" value="HisKA"/>
    <property type="match status" value="1"/>
</dbReference>
<proteinExistence type="predicted"/>
<reference evidence="7 8" key="2">
    <citation type="journal article" date="2014" name="FEMS Microbiol. Lett.">
        <title>Draft genomic DNA sequence of the facultatively methylotrophic bacterium Acidomonas methanolica type strain MB58.</title>
        <authorList>
            <person name="Higashiura N."/>
            <person name="Hadano H."/>
            <person name="Hirakawa H."/>
            <person name="Matsutani M."/>
            <person name="Takabe S."/>
            <person name="Matsushita K."/>
            <person name="Azuma Y."/>
        </authorList>
    </citation>
    <scope>NUCLEOTIDE SEQUENCE [LARGE SCALE GENOMIC DNA]</scope>
    <source>
        <strain evidence="7 8">MB58</strain>
    </source>
</reference>
<dbReference type="OrthoDB" id="9796100at2"/>